<dbReference type="Pfam" id="PF00096">
    <property type="entry name" value="zf-C2H2"/>
    <property type="match status" value="2"/>
</dbReference>
<dbReference type="PANTHER" id="PTHR19818:SF139">
    <property type="entry name" value="PAIR-RULE PROTEIN ODD-PAIRED"/>
    <property type="match status" value="1"/>
</dbReference>
<dbReference type="SUPFAM" id="SSF57716">
    <property type="entry name" value="Glucocorticoid receptor-like (DNA-binding domain)"/>
    <property type="match status" value="1"/>
</dbReference>
<feature type="domain" description="C2H2-type" evidence="8">
    <location>
        <begin position="1076"/>
        <end position="1099"/>
    </location>
</feature>
<evidence type="ECO:0000256" key="1">
    <source>
        <dbReference type="ARBA" id="ARBA00022723"/>
    </source>
</evidence>
<keyword evidence="2" id="KW-0677">Repeat</keyword>
<feature type="domain" description="C2H2-type" evidence="8">
    <location>
        <begin position="958"/>
        <end position="985"/>
    </location>
</feature>
<evidence type="ECO:0000256" key="2">
    <source>
        <dbReference type="ARBA" id="ARBA00022737"/>
    </source>
</evidence>
<feature type="region of interest" description="Disordered" evidence="7">
    <location>
        <begin position="217"/>
        <end position="253"/>
    </location>
</feature>
<proteinExistence type="predicted"/>
<feature type="binding site" evidence="6">
    <location>
        <position position="14"/>
    </location>
    <ligand>
        <name>Zn(2+)</name>
        <dbReference type="ChEBI" id="CHEBI:29105"/>
    </ligand>
</feature>
<evidence type="ECO:0000256" key="3">
    <source>
        <dbReference type="ARBA" id="ARBA00022771"/>
    </source>
</evidence>
<evidence type="ECO:0000313" key="11">
    <source>
        <dbReference type="RefSeq" id="XP_011495585.1"/>
    </source>
</evidence>
<evidence type="ECO:0000259" key="8">
    <source>
        <dbReference type="PROSITE" id="PS50157"/>
    </source>
</evidence>
<dbReference type="GeneID" id="105360389"/>
<feature type="domain" description="C2H2-type" evidence="8">
    <location>
        <begin position="1049"/>
        <end position="1076"/>
    </location>
</feature>
<feature type="compositionally biased region" description="Basic and acidic residues" evidence="7">
    <location>
        <begin position="243"/>
        <end position="253"/>
    </location>
</feature>
<dbReference type="GO" id="GO:0005634">
    <property type="term" value="C:nucleus"/>
    <property type="evidence" value="ECO:0007669"/>
    <property type="project" value="InterPro"/>
</dbReference>
<evidence type="ECO:0000313" key="10">
    <source>
        <dbReference type="Proteomes" id="UP000695007"/>
    </source>
</evidence>
<dbReference type="SMART" id="SM00868">
    <property type="entry name" value="zf-AD"/>
    <property type="match status" value="1"/>
</dbReference>
<dbReference type="PROSITE" id="PS51915">
    <property type="entry name" value="ZAD"/>
    <property type="match status" value="1"/>
</dbReference>
<keyword evidence="3 5" id="KW-0863">Zinc-finger</keyword>
<evidence type="ECO:0000256" key="5">
    <source>
        <dbReference type="PROSITE-ProRule" id="PRU00042"/>
    </source>
</evidence>
<sequence>MPRKRKLSDLSDRCRLCLVRDACMSQLFTDWIRPKLEDLEKCSAIKVSDKPNYPKSICYVCLYKLEMWSQFKSQFLKTNKTIVTHFKVIDQSISESHISKIIKYENTADDLYSEDNKKRLKLNISEPEPVPMLEISQKETDKLIPTDPVSIALAKFVEDINSDSLLISNDSNMSFVSKTIDQISTTATVKRKVGRPKKIEREASTKRWVERKNALIAATGSVPSESDSDTGPHLSPVQKARAKTNDKDPDKQKKIDKALKNLEMNVADKYKINQEDAINDERTMRTRKTNVDDQIIEVINIDDTPVFEEKKLENVKIEIKEKEMENEVIMEKNDISDTEIKFIDTKKIEETEFEKDVQKDLDSVNLSDCSMNIDLSQDIDIDFKPQLVTSEVVVGNATYVITTVLDLPNASSSKSDISLKTNGISIDATNQDGRKIDLMNAIKLQRVNPNDDNSFIKQNSNIKPSDVQKCLKIEIEGLEIEALQRVQLELAHFVNEDVRKRLFEDNPDLHNLEIKPMKFKNSYETLEYQLKSIIEKVLRNNYDSEVLTPAMCSNHQKISHEFAKAAERSPIFQPRVILTRMNLGLLCRMYHVSNLHLLEAVKRQRGLVGPLSRTLGKRRHVLPKKYDDFALTMNVIPSDEESTDKKTKRINAKLGPTKAQTSPKITQFVLEALGEDGSIVIDDGTCTSPTIVDIPLTIVAETLPNNKPIAVPLITTKPLSVGNTTLTPLPSLVNRTPIVNCMPPVKKMTATSKATKPSIVSSTPKPLKRQRHICGICGKELFSKEEAEAHVKNHKVDAGSGRPGSEPTTKSKPKLMRCKRCQAIVEARHVKSHVCNSVKYNCNLCECTFGVEHLLEAHLETHAQYKIRQEAANKASASKSGKTLKEVQRVVVVQENNEVHKIAEPVPDEELEIALSCKEPQGYSCFVCDKIFVDEEQMKDHLQMHCEEVSDEGNEKGFQCAFCGEKFQTEESLEMHVGSHLHEDSDDKINLLISMESRRDKQKRAVFRCERCSESFASSLLLATHLPLHEEEDAMLAEYEKQDVEQEAHVCTICDEVFDTADELSDHLDVHNGNVHVCILCEKPFSSIRDLQEHVSTHL</sequence>
<feature type="binding site" evidence="6">
    <location>
        <position position="58"/>
    </location>
    <ligand>
        <name>Zn(2+)</name>
        <dbReference type="ChEBI" id="CHEBI:29105"/>
    </ligand>
</feature>
<dbReference type="GO" id="GO:0000978">
    <property type="term" value="F:RNA polymerase II cis-regulatory region sequence-specific DNA binding"/>
    <property type="evidence" value="ECO:0007669"/>
    <property type="project" value="TreeGrafter"/>
</dbReference>
<name>A0AAJ6VN06_9HYME</name>
<dbReference type="GO" id="GO:0045944">
    <property type="term" value="P:positive regulation of transcription by RNA polymerase II"/>
    <property type="evidence" value="ECO:0007669"/>
    <property type="project" value="UniProtKB-ARBA"/>
</dbReference>
<evidence type="ECO:0000256" key="7">
    <source>
        <dbReference type="SAM" id="MobiDB-lite"/>
    </source>
</evidence>
<dbReference type="PROSITE" id="PS50157">
    <property type="entry name" value="ZINC_FINGER_C2H2_2"/>
    <property type="match status" value="6"/>
</dbReference>
<dbReference type="PANTHER" id="PTHR19818">
    <property type="entry name" value="ZINC FINGER PROTEIN ZIC AND GLI"/>
    <property type="match status" value="1"/>
</dbReference>
<feature type="region of interest" description="Disordered" evidence="7">
    <location>
        <begin position="793"/>
        <end position="812"/>
    </location>
</feature>
<dbReference type="InterPro" id="IPR036236">
    <property type="entry name" value="Znf_C2H2_sf"/>
</dbReference>
<keyword evidence="4 6" id="KW-0862">Zinc</keyword>
<evidence type="ECO:0000259" key="9">
    <source>
        <dbReference type="PROSITE" id="PS51915"/>
    </source>
</evidence>
<dbReference type="GO" id="GO:0008270">
    <property type="term" value="F:zinc ion binding"/>
    <property type="evidence" value="ECO:0007669"/>
    <property type="project" value="UniProtKB-UniRule"/>
</dbReference>
<feature type="domain" description="C2H2-type" evidence="8">
    <location>
        <begin position="923"/>
        <end position="950"/>
    </location>
</feature>
<dbReference type="RefSeq" id="XP_011495585.1">
    <property type="nucleotide sequence ID" value="XM_011497283.1"/>
</dbReference>
<dbReference type="SUPFAM" id="SSF57667">
    <property type="entry name" value="beta-beta-alpha zinc fingers"/>
    <property type="match status" value="2"/>
</dbReference>
<evidence type="ECO:0000256" key="4">
    <source>
        <dbReference type="ARBA" id="ARBA00022833"/>
    </source>
</evidence>
<dbReference type="Gene3D" id="3.30.160.60">
    <property type="entry name" value="Classic Zinc Finger"/>
    <property type="match status" value="2"/>
</dbReference>
<gene>
    <name evidence="11" type="primary">LOC105360389</name>
</gene>
<protein>
    <submittedName>
        <fullName evidence="11">Uncharacterized protein LOC105360389</fullName>
    </submittedName>
</protein>
<dbReference type="InterPro" id="IPR013087">
    <property type="entry name" value="Znf_C2H2_type"/>
</dbReference>
<organism evidence="10 11">
    <name type="scientific">Ceratosolen solmsi marchali</name>
    <dbReference type="NCBI Taxonomy" id="326594"/>
    <lineage>
        <taxon>Eukaryota</taxon>
        <taxon>Metazoa</taxon>
        <taxon>Ecdysozoa</taxon>
        <taxon>Arthropoda</taxon>
        <taxon>Hexapoda</taxon>
        <taxon>Insecta</taxon>
        <taxon>Pterygota</taxon>
        <taxon>Neoptera</taxon>
        <taxon>Endopterygota</taxon>
        <taxon>Hymenoptera</taxon>
        <taxon>Apocrita</taxon>
        <taxon>Proctotrupomorpha</taxon>
        <taxon>Chalcidoidea</taxon>
        <taxon>Agaonidae</taxon>
        <taxon>Agaoninae</taxon>
        <taxon>Ceratosolen</taxon>
    </lineage>
</organism>
<dbReference type="AlphaFoldDB" id="A0AAJ6VN06"/>
<dbReference type="InterPro" id="IPR012934">
    <property type="entry name" value="Znf_AD"/>
</dbReference>
<feature type="domain" description="C2H2-type" evidence="8">
    <location>
        <begin position="840"/>
        <end position="867"/>
    </location>
</feature>
<dbReference type="GO" id="GO:0000981">
    <property type="term" value="F:DNA-binding transcription factor activity, RNA polymerase II-specific"/>
    <property type="evidence" value="ECO:0007669"/>
    <property type="project" value="TreeGrafter"/>
</dbReference>
<evidence type="ECO:0000256" key="6">
    <source>
        <dbReference type="PROSITE-ProRule" id="PRU01263"/>
    </source>
</evidence>
<accession>A0AAJ6VN06</accession>
<feature type="domain" description="C2H2-type" evidence="8">
    <location>
        <begin position="1007"/>
        <end position="1034"/>
    </location>
</feature>
<dbReference type="Pfam" id="PF07776">
    <property type="entry name" value="zf-AD"/>
    <property type="match status" value="1"/>
</dbReference>
<feature type="binding site" evidence="6">
    <location>
        <position position="17"/>
    </location>
    <ligand>
        <name>Zn(2+)</name>
        <dbReference type="ChEBI" id="CHEBI:29105"/>
    </ligand>
</feature>
<dbReference type="PROSITE" id="PS00028">
    <property type="entry name" value="ZINC_FINGER_C2H2_1"/>
    <property type="match status" value="7"/>
</dbReference>
<dbReference type="KEGG" id="csol:105360389"/>
<keyword evidence="10" id="KW-1185">Reference proteome</keyword>
<reference evidence="11" key="1">
    <citation type="submission" date="2025-08" db="UniProtKB">
        <authorList>
            <consortium name="RefSeq"/>
        </authorList>
    </citation>
    <scope>IDENTIFICATION</scope>
</reference>
<dbReference type="SMART" id="SM00355">
    <property type="entry name" value="ZnF_C2H2"/>
    <property type="match status" value="7"/>
</dbReference>
<dbReference type="InterPro" id="IPR050329">
    <property type="entry name" value="GLI_C2H2-zinc-finger"/>
</dbReference>
<feature type="domain" description="ZAD" evidence="9">
    <location>
        <begin position="12"/>
        <end position="85"/>
    </location>
</feature>
<feature type="binding site" evidence="6">
    <location>
        <position position="61"/>
    </location>
    <ligand>
        <name>Zn(2+)</name>
        <dbReference type="ChEBI" id="CHEBI:29105"/>
    </ligand>
</feature>
<keyword evidence="1 6" id="KW-0479">Metal-binding</keyword>
<dbReference type="Proteomes" id="UP000695007">
    <property type="component" value="Unplaced"/>
</dbReference>